<keyword evidence="2" id="KW-1185">Reference proteome</keyword>
<gene>
    <name evidence="1" type="ORF">CINCED_3A018764</name>
</gene>
<protein>
    <submittedName>
        <fullName evidence="1">Uncharacterized protein</fullName>
    </submittedName>
</protein>
<proteinExistence type="predicted"/>
<evidence type="ECO:0000313" key="1">
    <source>
        <dbReference type="EMBL" id="VVC46286.1"/>
    </source>
</evidence>
<name>A0A5E4NRV2_9HEMI</name>
<accession>A0A5E4NRV2</accession>
<organism evidence="1 2">
    <name type="scientific">Cinara cedri</name>
    <dbReference type="NCBI Taxonomy" id="506608"/>
    <lineage>
        <taxon>Eukaryota</taxon>
        <taxon>Metazoa</taxon>
        <taxon>Ecdysozoa</taxon>
        <taxon>Arthropoda</taxon>
        <taxon>Hexapoda</taxon>
        <taxon>Insecta</taxon>
        <taxon>Pterygota</taxon>
        <taxon>Neoptera</taxon>
        <taxon>Paraneoptera</taxon>
        <taxon>Hemiptera</taxon>
        <taxon>Sternorrhyncha</taxon>
        <taxon>Aphidomorpha</taxon>
        <taxon>Aphidoidea</taxon>
        <taxon>Aphididae</taxon>
        <taxon>Lachninae</taxon>
        <taxon>Cinara</taxon>
    </lineage>
</organism>
<dbReference type="AlphaFoldDB" id="A0A5E4NRV2"/>
<reference evidence="1 2" key="1">
    <citation type="submission" date="2019-08" db="EMBL/GenBank/DDBJ databases">
        <authorList>
            <person name="Alioto T."/>
            <person name="Alioto T."/>
            <person name="Gomez Garrido J."/>
        </authorList>
    </citation>
    <scope>NUCLEOTIDE SEQUENCE [LARGE SCALE GENOMIC DNA]</scope>
</reference>
<dbReference type="Proteomes" id="UP000325440">
    <property type="component" value="Unassembled WGS sequence"/>
</dbReference>
<dbReference type="OrthoDB" id="6625097at2759"/>
<dbReference type="EMBL" id="CABPRJ010002459">
    <property type="protein sequence ID" value="VVC46286.1"/>
    <property type="molecule type" value="Genomic_DNA"/>
</dbReference>
<sequence length="71" mass="7938">MDQQILNSSFGFSEPSKLPGSDKVVLHLIVEETPINNMIPMSIRGSCSSIKGFEARDLYKEFFNNEGAVSW</sequence>
<evidence type="ECO:0000313" key="2">
    <source>
        <dbReference type="Proteomes" id="UP000325440"/>
    </source>
</evidence>